<comment type="similarity">
    <text evidence="12">Belongs to the LipB family.</text>
</comment>
<evidence type="ECO:0000256" key="4">
    <source>
        <dbReference type="ARBA" id="ARBA00022679"/>
    </source>
</evidence>
<dbReference type="PROSITE" id="PS51918">
    <property type="entry name" value="RADICAL_SAM"/>
    <property type="match status" value="1"/>
</dbReference>
<keyword evidence="17" id="KW-1185">Reference proteome</keyword>
<feature type="binding site" evidence="12">
    <location>
        <begin position="140"/>
        <end position="142"/>
    </location>
    <ligand>
        <name>substrate</name>
    </ligand>
</feature>
<keyword evidence="8 13" id="KW-0411">Iron-sulfur</keyword>
<organism evidence="16 17">
    <name type="scientific">Ferrithrix thermotolerans DSM 19514</name>
    <dbReference type="NCBI Taxonomy" id="1121881"/>
    <lineage>
        <taxon>Bacteria</taxon>
        <taxon>Bacillati</taxon>
        <taxon>Actinomycetota</taxon>
        <taxon>Acidimicrobiia</taxon>
        <taxon>Acidimicrobiales</taxon>
        <taxon>Acidimicrobiaceae</taxon>
        <taxon>Ferrithrix</taxon>
    </lineage>
</organism>
<evidence type="ECO:0000256" key="13">
    <source>
        <dbReference type="HAMAP-Rule" id="MF_00206"/>
    </source>
</evidence>
<dbReference type="GO" id="GO:0033819">
    <property type="term" value="F:lipoyl(octanoyl) transferase activity"/>
    <property type="evidence" value="ECO:0007669"/>
    <property type="project" value="UniProtKB-EC"/>
</dbReference>
<dbReference type="NCBIfam" id="TIGR00510">
    <property type="entry name" value="lipA"/>
    <property type="match status" value="1"/>
</dbReference>
<dbReference type="Pfam" id="PF21948">
    <property type="entry name" value="LplA-B_cat"/>
    <property type="match status" value="1"/>
</dbReference>
<dbReference type="InterPro" id="IPR004143">
    <property type="entry name" value="BPL_LPL_catalytic"/>
</dbReference>
<dbReference type="GO" id="GO:0016992">
    <property type="term" value="F:lipoate synthase activity"/>
    <property type="evidence" value="ECO:0007669"/>
    <property type="project" value="UniProtKB-UniRule"/>
</dbReference>
<evidence type="ECO:0000256" key="12">
    <source>
        <dbReference type="HAMAP-Rule" id="MF_00013"/>
    </source>
</evidence>
<evidence type="ECO:0000256" key="3">
    <source>
        <dbReference type="ARBA" id="ARBA00022490"/>
    </source>
</evidence>
<sequence>MARSLESRWLGRVTYDDAYKLQRQIFEGSKSYLLLLEHAKTYTLGVRADRNNVLVDPVEVGAVLVDTDRGGDVTYHGPGQLVGYPIVAVTPGPSMVPNFVHSLENVLVRVLEVYGIHAYALPKYPGVWVGPQDTPRKIAAIGVKVTRERAMHGFALNVTTDLSMFDHIIPCGIRDKTVTSMEKEGVTVNLTDVAKVITSKFAEEFGYESVFYFGLDDSSSISAGFDPLASEMKEEQPSTIQRSDSHLSSQISRRIQKAGVNLGTAIPVRTPKPQWMRNRANMGSEYRQLKSLMRSLSLTTVCEEAGCPNIFECWSDGTATFMINGESCTRKCTFCLVDTSKPLPLDENEPYRVAEAVKRLGLDFAVVTAVARDDLGDGGAGAFAKTIDAIREYNPGVGVEVLIPDCKGDETSLRTIFEARPDVLNHNVETPLRLQRAVRPSASYARSLSVLARAREYDLLTKSGIMVGLGETMDEVKATLRDLREVGVSIVTIGQYLRPTKNHAPLIRYYTPSEFEELKGYGYGLGFSHVESSPMARSSYHAKRGASALV</sequence>
<dbReference type="Gene3D" id="3.30.930.10">
    <property type="entry name" value="Bira Bifunctional Protein, Domain 2"/>
    <property type="match status" value="1"/>
</dbReference>
<dbReference type="InterPro" id="IPR020605">
    <property type="entry name" value="Octanoyltransferase_CS"/>
</dbReference>
<comment type="cofactor">
    <cofactor evidence="13">
        <name>[4Fe-4S] cluster</name>
        <dbReference type="ChEBI" id="CHEBI:49883"/>
    </cofactor>
    <text evidence="13">Binds 2 [4Fe-4S] clusters per subunit. One cluster is coordinated with 3 cysteines and an exchangeable S-adenosyl-L-methionine.</text>
</comment>
<dbReference type="NCBIfam" id="NF004019">
    <property type="entry name" value="PRK05481.1"/>
    <property type="match status" value="1"/>
</dbReference>
<feature type="binding site" evidence="13">
    <location>
        <position position="307"/>
    </location>
    <ligand>
        <name>[4Fe-4S] cluster</name>
        <dbReference type="ChEBI" id="CHEBI:49883"/>
        <label>1</label>
    </ligand>
</feature>
<feature type="binding site" evidence="13">
    <location>
        <position position="539"/>
    </location>
    <ligand>
        <name>[4Fe-4S] cluster</name>
        <dbReference type="ChEBI" id="CHEBI:49883"/>
        <label>1</label>
    </ligand>
</feature>
<feature type="binding site" evidence="13">
    <location>
        <position position="335"/>
    </location>
    <ligand>
        <name>[4Fe-4S] cluster</name>
        <dbReference type="ChEBI" id="CHEBI:49883"/>
        <label>2</label>
        <note>4Fe-4S-S-AdoMet</note>
    </ligand>
</feature>
<dbReference type="FunFam" id="3.20.20.70:FF:000040">
    <property type="entry name" value="Lipoyl synthase"/>
    <property type="match status" value="1"/>
</dbReference>
<dbReference type="GO" id="GO:0051539">
    <property type="term" value="F:4 iron, 4 sulfur cluster binding"/>
    <property type="evidence" value="ECO:0007669"/>
    <property type="project" value="UniProtKB-UniRule"/>
</dbReference>
<dbReference type="InterPro" id="IPR031691">
    <property type="entry name" value="LIAS_N"/>
</dbReference>
<dbReference type="OrthoDB" id="9787898at2"/>
<accession>A0A1M4V739</accession>
<comment type="pathway">
    <text evidence="13">Protein modification; protein lipoylation via endogenous pathway; protein N(6)-(lipoyl)lysine from octanoyl-[acyl-carrier-protein]: step 2/2.</text>
</comment>
<dbReference type="CDD" id="cd16444">
    <property type="entry name" value="LipB"/>
    <property type="match status" value="1"/>
</dbReference>
<evidence type="ECO:0000259" key="15">
    <source>
        <dbReference type="PROSITE" id="PS51918"/>
    </source>
</evidence>
<feature type="binding site" evidence="13">
    <location>
        <position position="332"/>
    </location>
    <ligand>
        <name>[4Fe-4S] cluster</name>
        <dbReference type="ChEBI" id="CHEBI:49883"/>
        <label>2</label>
        <note>4Fe-4S-S-AdoMet</note>
    </ligand>
</feature>
<dbReference type="SFLD" id="SFLDG01058">
    <property type="entry name" value="lipoyl_synthase_like"/>
    <property type="match status" value="1"/>
</dbReference>
<dbReference type="InterPro" id="IPR058240">
    <property type="entry name" value="rSAM_sf"/>
</dbReference>
<dbReference type="SFLD" id="SFLDF00271">
    <property type="entry name" value="lipoyl_synthase"/>
    <property type="match status" value="1"/>
</dbReference>
<dbReference type="InterPro" id="IPR006638">
    <property type="entry name" value="Elp3/MiaA/NifB-like_rSAM"/>
</dbReference>
<dbReference type="RefSeq" id="WP_072789982.1">
    <property type="nucleotide sequence ID" value="NZ_FQUL01000014.1"/>
</dbReference>
<evidence type="ECO:0000256" key="5">
    <source>
        <dbReference type="ARBA" id="ARBA00022691"/>
    </source>
</evidence>
<feature type="binding site" evidence="12">
    <location>
        <begin position="69"/>
        <end position="76"/>
    </location>
    <ligand>
        <name>substrate</name>
    </ligand>
</feature>
<comment type="function">
    <text evidence="10 12">Catalyzes the transfer of endogenously produced octanoic acid from octanoyl-acyl-carrier-protein onto the lipoyl domains of lipoate-dependent enzymes. Lipoyl-ACP can also act as a substrate although octanoyl-ACP is likely to be the physiological substrate.</text>
</comment>
<dbReference type="InterPro" id="IPR013785">
    <property type="entry name" value="Aldolase_TIM"/>
</dbReference>
<dbReference type="EC" id="2.8.1.8" evidence="13"/>
<dbReference type="SFLD" id="SFLDS00029">
    <property type="entry name" value="Radical_SAM"/>
    <property type="match status" value="1"/>
</dbReference>
<dbReference type="PANTHER" id="PTHR10949">
    <property type="entry name" value="LIPOYL SYNTHASE"/>
    <property type="match status" value="1"/>
</dbReference>
<evidence type="ECO:0000256" key="7">
    <source>
        <dbReference type="ARBA" id="ARBA00023004"/>
    </source>
</evidence>
<dbReference type="GO" id="GO:0046872">
    <property type="term" value="F:metal ion binding"/>
    <property type="evidence" value="ECO:0007669"/>
    <property type="project" value="UniProtKB-KW"/>
</dbReference>
<evidence type="ECO:0000256" key="8">
    <source>
        <dbReference type="ARBA" id="ARBA00023014"/>
    </source>
</evidence>
<dbReference type="AlphaFoldDB" id="A0A1M4V739"/>
<comment type="subcellular location">
    <subcellularLocation>
        <location evidence="12">Cytoplasm</location>
    </subcellularLocation>
</comment>
<dbReference type="HAMAP" id="MF_00206">
    <property type="entry name" value="Lipoyl_synth"/>
    <property type="match status" value="1"/>
</dbReference>
<comment type="catalytic activity">
    <reaction evidence="12">
        <text>octanoyl-[ACP] + L-lysyl-[protein] = N(6)-octanoyl-L-lysyl-[protein] + holo-[ACP] + H(+)</text>
        <dbReference type="Rhea" id="RHEA:17665"/>
        <dbReference type="Rhea" id="RHEA-COMP:9636"/>
        <dbReference type="Rhea" id="RHEA-COMP:9685"/>
        <dbReference type="Rhea" id="RHEA-COMP:9752"/>
        <dbReference type="Rhea" id="RHEA-COMP:9928"/>
        <dbReference type="ChEBI" id="CHEBI:15378"/>
        <dbReference type="ChEBI" id="CHEBI:29969"/>
        <dbReference type="ChEBI" id="CHEBI:64479"/>
        <dbReference type="ChEBI" id="CHEBI:78463"/>
        <dbReference type="ChEBI" id="CHEBI:78809"/>
        <dbReference type="EC" id="2.3.1.181"/>
    </reaction>
</comment>
<dbReference type="CDD" id="cd01335">
    <property type="entry name" value="Radical_SAM"/>
    <property type="match status" value="1"/>
</dbReference>
<dbReference type="InterPro" id="IPR000544">
    <property type="entry name" value="Octanoyltransferase"/>
</dbReference>
<feature type="domain" description="BPL/LPL catalytic" evidence="14">
    <location>
        <begin position="27"/>
        <end position="209"/>
    </location>
</feature>
<keyword evidence="7 13" id="KW-0408">Iron</keyword>
<keyword evidence="9 12" id="KW-0012">Acyltransferase</keyword>
<dbReference type="PROSITE" id="PS01313">
    <property type="entry name" value="LIPB"/>
    <property type="match status" value="1"/>
</dbReference>
<protein>
    <recommendedName>
        <fullName evidence="12 13">Multifunctional fusion protein</fullName>
    </recommendedName>
    <domain>
        <recommendedName>
            <fullName evidence="13">Lipoyl synthase</fullName>
            <ecNumber evidence="13">2.8.1.8</ecNumber>
        </recommendedName>
        <alternativeName>
            <fullName evidence="13">Lip-syn</fullName>
        </alternativeName>
        <alternativeName>
            <fullName evidence="13">Lipoate synthase</fullName>
        </alternativeName>
        <alternativeName>
            <fullName evidence="13">Lipoic acid synthase</fullName>
        </alternativeName>
        <alternativeName>
            <fullName evidence="13">Sulfur insertion protein LipA</fullName>
            <shortName evidence="13">LS</shortName>
        </alternativeName>
    </domain>
    <domain>
        <recommendedName>
            <fullName evidence="12">Octanoyltransferase</fullName>
            <ecNumber evidence="12">2.3.1.181</ecNumber>
        </recommendedName>
        <alternativeName>
            <fullName evidence="12">Lipoate-protein ligase B</fullName>
        </alternativeName>
        <alternativeName>
            <fullName evidence="12">Lipoyl/octanoyl transferase</fullName>
        </alternativeName>
        <alternativeName>
            <fullName evidence="12">Octanoyl-[acyl-carrier-protein]-protein N-octanoyltransferase</fullName>
        </alternativeName>
    </domain>
</protein>
<comment type="function">
    <text evidence="13">Catalyzes the radical-mediated insertion of two sulfur atoms into the C-6 and C-8 positions of the octanoyl moiety bound to the lipoyl domains of lipoate-dependent enzymes, thereby converting the octanoylated domains into lipoylated derivatives.</text>
</comment>
<dbReference type="InterPro" id="IPR045864">
    <property type="entry name" value="aa-tRNA-synth_II/BPL/LPL"/>
</dbReference>
<dbReference type="SUPFAM" id="SSF55681">
    <property type="entry name" value="Class II aaRS and biotin synthetases"/>
    <property type="match status" value="1"/>
</dbReference>
<comment type="miscellaneous">
    <text evidence="12">In the reaction, the free carboxyl group of octanoic acid is attached via an amide linkage to the epsilon-amino group of a specific lysine residue of lipoyl domains of lipoate-dependent enzymes.</text>
</comment>
<dbReference type="UniPathway" id="UPA00538">
    <property type="reaction ID" value="UER00592"/>
</dbReference>
<evidence type="ECO:0000256" key="9">
    <source>
        <dbReference type="ARBA" id="ARBA00023315"/>
    </source>
</evidence>
<evidence type="ECO:0000259" key="14">
    <source>
        <dbReference type="PROSITE" id="PS51733"/>
    </source>
</evidence>
<evidence type="ECO:0000313" key="16">
    <source>
        <dbReference type="EMBL" id="SHE64769.1"/>
    </source>
</evidence>
<keyword evidence="3 12" id="KW-0963">Cytoplasm</keyword>
<name>A0A1M4V739_9ACTN</name>
<evidence type="ECO:0000256" key="10">
    <source>
        <dbReference type="ARBA" id="ARBA00024732"/>
    </source>
</evidence>
<evidence type="ECO:0000256" key="6">
    <source>
        <dbReference type="ARBA" id="ARBA00022723"/>
    </source>
</evidence>
<dbReference type="NCBIfam" id="NF009544">
    <property type="entry name" value="PRK12928.1"/>
    <property type="match status" value="1"/>
</dbReference>
<keyword evidence="2 13" id="KW-0004">4Fe-4S</keyword>
<comment type="pathway">
    <text evidence="1 12">Protein modification; protein lipoylation via endogenous pathway; protein N(6)-(lipoyl)lysine from octanoyl-[acyl-carrier-protein]: step 1/2.</text>
</comment>
<dbReference type="STRING" id="1121881.SAMN02745225_01216"/>
<feature type="binding site" evidence="12">
    <location>
        <begin position="153"/>
        <end position="155"/>
    </location>
    <ligand>
        <name>substrate</name>
    </ligand>
</feature>
<feature type="binding site" evidence="13">
    <location>
        <position position="328"/>
    </location>
    <ligand>
        <name>[4Fe-4S] cluster</name>
        <dbReference type="ChEBI" id="CHEBI:49883"/>
        <label>2</label>
        <note>4Fe-4S-S-AdoMet</note>
    </ligand>
</feature>
<dbReference type="Proteomes" id="UP000184295">
    <property type="component" value="Unassembled WGS sequence"/>
</dbReference>
<dbReference type="NCBIfam" id="TIGR00214">
    <property type="entry name" value="lipB"/>
    <property type="match status" value="1"/>
</dbReference>
<evidence type="ECO:0000256" key="2">
    <source>
        <dbReference type="ARBA" id="ARBA00022485"/>
    </source>
</evidence>
<evidence type="ECO:0000313" key="17">
    <source>
        <dbReference type="Proteomes" id="UP000184295"/>
    </source>
</evidence>
<comment type="similarity">
    <text evidence="13">Belongs to the radical SAM superfamily. Lipoyl synthase family.</text>
</comment>
<dbReference type="PANTHER" id="PTHR10949:SF0">
    <property type="entry name" value="LIPOYL SYNTHASE, MITOCHONDRIAL"/>
    <property type="match status" value="1"/>
</dbReference>
<feature type="binding site" evidence="13">
    <location>
        <position position="302"/>
    </location>
    <ligand>
        <name>[4Fe-4S] cluster</name>
        <dbReference type="ChEBI" id="CHEBI:49883"/>
        <label>1</label>
    </ligand>
</feature>
<evidence type="ECO:0000256" key="1">
    <source>
        <dbReference type="ARBA" id="ARBA00004821"/>
    </source>
</evidence>
<feature type="binding site" evidence="13">
    <location>
        <position position="313"/>
    </location>
    <ligand>
        <name>[4Fe-4S] cluster</name>
        <dbReference type="ChEBI" id="CHEBI:49883"/>
        <label>1</label>
    </ligand>
</feature>
<reference evidence="17" key="1">
    <citation type="submission" date="2016-11" db="EMBL/GenBank/DDBJ databases">
        <authorList>
            <person name="Varghese N."/>
            <person name="Submissions S."/>
        </authorList>
    </citation>
    <scope>NUCLEOTIDE SEQUENCE [LARGE SCALE GENOMIC DNA]</scope>
    <source>
        <strain evidence="17">DSM 19514</strain>
    </source>
</reference>
<dbReference type="Pfam" id="PF04055">
    <property type="entry name" value="Radical_SAM"/>
    <property type="match status" value="1"/>
</dbReference>
<dbReference type="NCBIfam" id="NF010925">
    <property type="entry name" value="PRK14345.1"/>
    <property type="match status" value="1"/>
</dbReference>
<proteinExistence type="inferred from homology"/>
<dbReference type="SMART" id="SM00729">
    <property type="entry name" value="Elp3"/>
    <property type="match status" value="1"/>
</dbReference>
<feature type="domain" description="Radical SAM core" evidence="15">
    <location>
        <begin position="314"/>
        <end position="528"/>
    </location>
</feature>
<dbReference type="EMBL" id="FQUL01000014">
    <property type="protein sequence ID" value="SHE64769.1"/>
    <property type="molecule type" value="Genomic_DNA"/>
</dbReference>
<dbReference type="HAMAP" id="MF_00013">
    <property type="entry name" value="LipB"/>
    <property type="match status" value="1"/>
</dbReference>
<feature type="site" description="Lowers pKa of active site Cys" evidence="12">
    <location>
        <position position="137"/>
    </location>
</feature>
<dbReference type="InterPro" id="IPR003698">
    <property type="entry name" value="Lipoyl_synth"/>
</dbReference>
<dbReference type="InterPro" id="IPR007197">
    <property type="entry name" value="rSAM"/>
</dbReference>
<dbReference type="PROSITE" id="PS51733">
    <property type="entry name" value="BPL_LPL_CATALYTIC"/>
    <property type="match status" value="1"/>
</dbReference>
<feature type="active site" description="Acyl-thioester intermediate" evidence="12">
    <location>
        <position position="171"/>
    </location>
</feature>
<dbReference type="Gene3D" id="3.20.20.70">
    <property type="entry name" value="Aldolase class I"/>
    <property type="match status" value="1"/>
</dbReference>
<gene>
    <name evidence="13" type="primary">lipA</name>
    <name evidence="12" type="synonym">lipB</name>
    <name evidence="16" type="ORF">SAMN02745225_01216</name>
</gene>
<dbReference type="SUPFAM" id="SSF102114">
    <property type="entry name" value="Radical SAM enzymes"/>
    <property type="match status" value="1"/>
</dbReference>
<dbReference type="Pfam" id="PF16881">
    <property type="entry name" value="LIAS_N"/>
    <property type="match status" value="1"/>
</dbReference>
<keyword evidence="6 13" id="KW-0479">Metal-binding</keyword>
<comment type="catalytic activity">
    <reaction evidence="11 13">
        <text>[[Fe-S] cluster scaffold protein carrying a second [4Fe-4S](2+) cluster] + N(6)-octanoyl-L-lysyl-[protein] + 2 oxidized [2Fe-2S]-[ferredoxin] + 2 S-adenosyl-L-methionine + 4 H(+) = [[Fe-S] cluster scaffold protein] + N(6)-[(R)-dihydrolipoyl]-L-lysyl-[protein] + 4 Fe(3+) + 2 hydrogen sulfide + 2 5'-deoxyadenosine + 2 L-methionine + 2 reduced [2Fe-2S]-[ferredoxin]</text>
        <dbReference type="Rhea" id="RHEA:16585"/>
        <dbReference type="Rhea" id="RHEA-COMP:9928"/>
        <dbReference type="Rhea" id="RHEA-COMP:10000"/>
        <dbReference type="Rhea" id="RHEA-COMP:10001"/>
        <dbReference type="Rhea" id="RHEA-COMP:10475"/>
        <dbReference type="Rhea" id="RHEA-COMP:14568"/>
        <dbReference type="Rhea" id="RHEA-COMP:14569"/>
        <dbReference type="ChEBI" id="CHEBI:15378"/>
        <dbReference type="ChEBI" id="CHEBI:17319"/>
        <dbReference type="ChEBI" id="CHEBI:29034"/>
        <dbReference type="ChEBI" id="CHEBI:29919"/>
        <dbReference type="ChEBI" id="CHEBI:33722"/>
        <dbReference type="ChEBI" id="CHEBI:33737"/>
        <dbReference type="ChEBI" id="CHEBI:33738"/>
        <dbReference type="ChEBI" id="CHEBI:57844"/>
        <dbReference type="ChEBI" id="CHEBI:59789"/>
        <dbReference type="ChEBI" id="CHEBI:78809"/>
        <dbReference type="ChEBI" id="CHEBI:83100"/>
        <dbReference type="EC" id="2.8.1.8"/>
    </reaction>
</comment>
<keyword evidence="5 13" id="KW-0949">S-adenosyl-L-methionine</keyword>
<dbReference type="GO" id="GO:0005737">
    <property type="term" value="C:cytoplasm"/>
    <property type="evidence" value="ECO:0007669"/>
    <property type="project" value="UniProtKB-SubCell"/>
</dbReference>
<dbReference type="EC" id="2.3.1.181" evidence="12"/>
<keyword evidence="4 12" id="KW-0808">Transferase</keyword>
<dbReference type="GO" id="GO:0009249">
    <property type="term" value="P:protein lipoylation"/>
    <property type="evidence" value="ECO:0007669"/>
    <property type="project" value="UniProtKB-UniRule"/>
</dbReference>
<evidence type="ECO:0000256" key="11">
    <source>
        <dbReference type="ARBA" id="ARBA00047326"/>
    </source>
</evidence>